<dbReference type="Proteomes" id="UP000721844">
    <property type="component" value="Unassembled WGS sequence"/>
</dbReference>
<dbReference type="AlphaFoldDB" id="A0A963Z4H4"/>
<comment type="caution">
    <text evidence="1">The sequence shown here is derived from an EMBL/GenBank/DDBJ whole genome shotgun (WGS) entry which is preliminary data.</text>
</comment>
<accession>A0A963Z4H4</accession>
<protein>
    <submittedName>
        <fullName evidence="1">IS6 family transposase</fullName>
    </submittedName>
</protein>
<reference evidence="1 2" key="1">
    <citation type="journal article" date="2021" name="Microorganisms">
        <title>Acidisoma silvae sp. nov. and Acidisomacellulosilytica sp. nov., Two Acidophilic Bacteria Isolated from Decaying Wood, Hydrolyzing Cellulose and Producing Poly-3-hydroxybutyrate.</title>
        <authorList>
            <person name="Mieszkin S."/>
            <person name="Pouder E."/>
            <person name="Uroz S."/>
            <person name="Simon-Colin C."/>
            <person name="Alain K."/>
        </authorList>
    </citation>
    <scope>NUCLEOTIDE SEQUENCE [LARGE SCALE GENOMIC DNA]</scope>
    <source>
        <strain evidence="1 2">HW T5.17</strain>
    </source>
</reference>
<sequence length="68" mass="7608">MNNLIEQDPRGIKARTGPMLGFKHFKTASITHAGIELIRRIYNGQFNVENLRIEGTAMPATWNAVPEA</sequence>
<evidence type="ECO:0000313" key="1">
    <source>
        <dbReference type="EMBL" id="MCB8882622.1"/>
    </source>
</evidence>
<proteinExistence type="predicted"/>
<name>A0A963Z4H4_9PROT</name>
<organism evidence="1 2">
    <name type="scientific">Acidisoma cellulosilyticum</name>
    <dbReference type="NCBI Taxonomy" id="2802395"/>
    <lineage>
        <taxon>Bacteria</taxon>
        <taxon>Pseudomonadati</taxon>
        <taxon>Pseudomonadota</taxon>
        <taxon>Alphaproteobacteria</taxon>
        <taxon>Acetobacterales</taxon>
        <taxon>Acidocellaceae</taxon>
        <taxon>Acidisoma</taxon>
    </lineage>
</organism>
<keyword evidence="2" id="KW-1185">Reference proteome</keyword>
<dbReference type="EMBL" id="JAESVA010000008">
    <property type="protein sequence ID" value="MCB8882622.1"/>
    <property type="molecule type" value="Genomic_DNA"/>
</dbReference>
<gene>
    <name evidence="1" type="ORF">ACELLULO517_20415</name>
</gene>
<evidence type="ECO:0000313" key="2">
    <source>
        <dbReference type="Proteomes" id="UP000721844"/>
    </source>
</evidence>